<sequence>MYTVFSTFDVPPEKSEEVISIYQNRSHSVDEATGFVDFFLLQNEKRPGEITVQLLFDTKDNYLAWVRGEDFKRIHELEKKYPDQDLASIIPKVSQHKVVAR</sequence>
<keyword evidence="3" id="KW-1185">Reference proteome</keyword>
<proteinExistence type="predicted"/>
<dbReference type="InterPro" id="IPR011008">
    <property type="entry name" value="Dimeric_a/b-barrel"/>
</dbReference>
<dbReference type="OrthoDB" id="2617048at2"/>
<protein>
    <submittedName>
        <fullName evidence="2">Heme-degrading monooxygenase HmoA</fullName>
    </submittedName>
</protein>
<dbReference type="PROSITE" id="PS51725">
    <property type="entry name" value="ABM"/>
    <property type="match status" value="1"/>
</dbReference>
<dbReference type="InterPro" id="IPR007138">
    <property type="entry name" value="ABM_dom"/>
</dbReference>
<organism evidence="2 3">
    <name type="scientific">Alkalicoccus daliensis</name>
    <dbReference type="NCBI Taxonomy" id="745820"/>
    <lineage>
        <taxon>Bacteria</taxon>
        <taxon>Bacillati</taxon>
        <taxon>Bacillota</taxon>
        <taxon>Bacilli</taxon>
        <taxon>Bacillales</taxon>
        <taxon>Bacillaceae</taxon>
        <taxon>Alkalicoccus</taxon>
    </lineage>
</organism>
<feature type="domain" description="ABM" evidence="1">
    <location>
        <begin position="2"/>
        <end position="90"/>
    </location>
</feature>
<dbReference type="Pfam" id="PF03992">
    <property type="entry name" value="ABM"/>
    <property type="match status" value="1"/>
</dbReference>
<dbReference type="EMBL" id="FNIL01000011">
    <property type="protein sequence ID" value="SDO34391.1"/>
    <property type="molecule type" value="Genomic_DNA"/>
</dbReference>
<keyword evidence="2" id="KW-0560">Oxidoreductase</keyword>
<dbReference type="Gene3D" id="3.30.70.100">
    <property type="match status" value="1"/>
</dbReference>
<evidence type="ECO:0000259" key="1">
    <source>
        <dbReference type="PROSITE" id="PS51725"/>
    </source>
</evidence>
<dbReference type="AlphaFoldDB" id="A0A1H0ITK9"/>
<dbReference type="InterPro" id="IPR050404">
    <property type="entry name" value="Heme-degrading_MO"/>
</dbReference>
<dbReference type="SUPFAM" id="SSF54909">
    <property type="entry name" value="Dimeric alpha+beta barrel"/>
    <property type="match status" value="1"/>
</dbReference>
<dbReference type="PANTHER" id="PTHR34474">
    <property type="entry name" value="SIGNAL TRANSDUCTION PROTEIN TRAP"/>
    <property type="match status" value="1"/>
</dbReference>
<name>A0A1H0ITK9_9BACI</name>
<dbReference type="PANTHER" id="PTHR34474:SF2">
    <property type="entry name" value="SIGNAL TRANSDUCTION PROTEIN TRAP"/>
    <property type="match status" value="1"/>
</dbReference>
<evidence type="ECO:0000313" key="2">
    <source>
        <dbReference type="EMBL" id="SDO34391.1"/>
    </source>
</evidence>
<dbReference type="STRING" id="745820.SAMN04488053_11188"/>
<dbReference type="Proteomes" id="UP000198778">
    <property type="component" value="Unassembled WGS sequence"/>
</dbReference>
<accession>A0A1H0ITK9</accession>
<dbReference type="RefSeq" id="WP_090843696.1">
    <property type="nucleotide sequence ID" value="NZ_FNIL01000011.1"/>
</dbReference>
<evidence type="ECO:0000313" key="3">
    <source>
        <dbReference type="Proteomes" id="UP000198778"/>
    </source>
</evidence>
<keyword evidence="2" id="KW-0503">Monooxygenase</keyword>
<dbReference type="GO" id="GO:0004497">
    <property type="term" value="F:monooxygenase activity"/>
    <property type="evidence" value="ECO:0007669"/>
    <property type="project" value="UniProtKB-KW"/>
</dbReference>
<gene>
    <name evidence="2" type="ORF">SAMN04488053_11188</name>
</gene>
<reference evidence="3" key="1">
    <citation type="submission" date="2016-10" db="EMBL/GenBank/DDBJ databases">
        <authorList>
            <person name="Varghese N."/>
            <person name="Submissions S."/>
        </authorList>
    </citation>
    <scope>NUCLEOTIDE SEQUENCE [LARGE SCALE GENOMIC DNA]</scope>
    <source>
        <strain evidence="3">CGMCC 1.10369</strain>
    </source>
</reference>